<dbReference type="RefSeq" id="WP_071863910.1">
    <property type="nucleotide sequence ID" value="NZ_JBHLVQ010000010.1"/>
</dbReference>
<dbReference type="Pfam" id="PF00293">
    <property type="entry name" value="NUDIX"/>
    <property type="match status" value="1"/>
</dbReference>
<dbReference type="PANTHER" id="PTHR43736:SF1">
    <property type="entry name" value="DIHYDRONEOPTERIN TRIPHOSPHATE DIPHOSPHATASE"/>
    <property type="match status" value="1"/>
</dbReference>
<evidence type="ECO:0000259" key="2">
    <source>
        <dbReference type="PROSITE" id="PS51462"/>
    </source>
</evidence>
<dbReference type="Gene3D" id="6.10.250.1120">
    <property type="match status" value="1"/>
</dbReference>
<evidence type="ECO:0000313" key="4">
    <source>
        <dbReference type="Proteomes" id="UP000182835"/>
    </source>
</evidence>
<dbReference type="EMBL" id="JXKG01000002">
    <property type="protein sequence ID" value="OJG16337.1"/>
    <property type="molecule type" value="Genomic_DNA"/>
</dbReference>
<dbReference type="Proteomes" id="UP000182835">
    <property type="component" value="Unassembled WGS sequence"/>
</dbReference>
<evidence type="ECO:0000313" key="3">
    <source>
        <dbReference type="EMBL" id="OJG16337.1"/>
    </source>
</evidence>
<dbReference type="STRING" id="317010.RU96_GL001079"/>
<dbReference type="PROSITE" id="PS51462">
    <property type="entry name" value="NUDIX"/>
    <property type="match status" value="1"/>
</dbReference>
<reference evidence="3 4" key="1">
    <citation type="submission" date="2014-12" db="EMBL/GenBank/DDBJ databases">
        <title>Draft genome sequences of 29 type strains of Enterococci.</title>
        <authorList>
            <person name="Zhong Z."/>
            <person name="Sun Z."/>
            <person name="Liu W."/>
            <person name="Zhang W."/>
            <person name="Zhang H."/>
        </authorList>
    </citation>
    <scope>NUCLEOTIDE SEQUENCE [LARGE SCALE GENOMIC DNA]</scope>
    <source>
        <strain evidence="3 4">DSM 21207</strain>
    </source>
</reference>
<organism evidence="3 4">
    <name type="scientific">Enterococcus canintestini</name>
    <dbReference type="NCBI Taxonomy" id="317010"/>
    <lineage>
        <taxon>Bacteria</taxon>
        <taxon>Bacillati</taxon>
        <taxon>Bacillota</taxon>
        <taxon>Bacilli</taxon>
        <taxon>Lactobacillales</taxon>
        <taxon>Enterococcaceae</taxon>
        <taxon>Enterococcus</taxon>
    </lineage>
</organism>
<dbReference type="PANTHER" id="PTHR43736">
    <property type="entry name" value="ADP-RIBOSE PYROPHOSPHATASE"/>
    <property type="match status" value="1"/>
</dbReference>
<dbReference type="AlphaFoldDB" id="A0A1L8R9C2"/>
<comment type="similarity">
    <text evidence="1">Belongs to the Nudix hydrolase family.</text>
</comment>
<evidence type="ECO:0000256" key="1">
    <source>
        <dbReference type="ARBA" id="ARBA00005582"/>
    </source>
</evidence>
<dbReference type="SUPFAM" id="SSF55811">
    <property type="entry name" value="Nudix"/>
    <property type="match status" value="1"/>
</dbReference>
<dbReference type="Pfam" id="PF12535">
    <property type="entry name" value="Nudix_N"/>
    <property type="match status" value="1"/>
</dbReference>
<feature type="domain" description="Nudix hydrolase" evidence="2">
    <location>
        <begin position="66"/>
        <end position="192"/>
    </location>
</feature>
<dbReference type="Gene3D" id="3.90.79.10">
    <property type="entry name" value="Nucleoside Triphosphate Pyrophosphohydrolase"/>
    <property type="match status" value="1"/>
</dbReference>
<accession>A0A1L8R9C2</accession>
<sequence>MEKQLALLLNELQGIGQSGKKYGHDVFDQERYDQLLVVTGKLLALLTDWDETQIQHYLYTDDGYATPKVDVRGVVFVADKLLLVKEKSDDSWTLPGGWGDIGYSPFEVAAKEIYEEAGIVVTPLQLMAVKDKAKHNYPASLTYVYKFFVYCKAKNTAIKKGLETVDVGFFTQQECENLTLSLARTSKEDIKAAFSYHHQPKNTICD</sequence>
<protein>
    <recommendedName>
        <fullName evidence="2">Nudix hydrolase domain-containing protein</fullName>
    </recommendedName>
</protein>
<comment type="caution">
    <text evidence="3">The sequence shown here is derived from an EMBL/GenBank/DDBJ whole genome shotgun (WGS) entry which is preliminary data.</text>
</comment>
<proteinExistence type="inferred from homology"/>
<dbReference type="InterPro" id="IPR000086">
    <property type="entry name" value="NUDIX_hydrolase_dom"/>
</dbReference>
<dbReference type="InterPro" id="IPR059176">
    <property type="entry name" value="UDP-X_N"/>
</dbReference>
<name>A0A1L8R9C2_9ENTE</name>
<dbReference type="InterPro" id="IPR015797">
    <property type="entry name" value="NUDIX_hydrolase-like_dom_sf"/>
</dbReference>
<gene>
    <name evidence="3" type="ORF">RU96_GL001079</name>
</gene>